<dbReference type="InterPro" id="IPR006098">
    <property type="entry name" value="MMCoA_mutase_a_cat"/>
</dbReference>
<dbReference type="RefSeq" id="WP_259314520.1">
    <property type="nucleotide sequence ID" value="NZ_CP087164.1"/>
</dbReference>
<dbReference type="GO" id="GO:0031419">
    <property type="term" value="F:cobalamin binding"/>
    <property type="evidence" value="ECO:0007669"/>
    <property type="project" value="UniProtKB-KW"/>
</dbReference>
<dbReference type="EC" id="5.4.99.2" evidence="4"/>
<keyword evidence="2 4" id="KW-0413">Isomerase</keyword>
<dbReference type="InterPro" id="IPR006099">
    <property type="entry name" value="MeMalonylCoA_mutase_a/b_cat"/>
</dbReference>
<sequence>MGSPTRPERALFYTPASVSVDYERDLGDPGSFPYTRGTRAPRTRAPGEGHELIVRELSGEGPPERSNEQFHYLLEHGATGLDVIGDTPTQCFMDPDHPYARHAVGNQGVSVCRGADFAALYEGIPLDRVSCDHSLPGGFAAAGLFLAAEAHGHDPARLRGSAILPPLFAEDTGYSSNLPIELHMRLATDSIEFCSEHMPRFHPFVEDTYYISDGSVDVVDEMALGFVELREVVRRLIARGVDVDRFAPRIALLVNCRMDFFAEIAKIRASRRLYARMMRDEFGARDPRSLAINVAAHTSGATMTSRQIANNIARGAIQAVALTLAGVRAMEISAFDEAIRTPSRDAHIVGLGTQHVVALETGAADVADPLGGAWYVEALTDELEARIAQRIAFIEGLGDVVRLAEDGFFRAIFAEAMVDRAQEVADGTRPVVGVNVNEIAPARDTLLRDLTEKRIAPAYERIDEIAAWRAAREPGAVVAGLDRLETDCRGGANVMPALVGALRAQASMGECIGVLRECYDRPYDPLGCVERPR</sequence>
<evidence type="ECO:0000256" key="1">
    <source>
        <dbReference type="ARBA" id="ARBA00011870"/>
    </source>
</evidence>
<dbReference type="PANTHER" id="PTHR48101">
    <property type="entry name" value="METHYLMALONYL-COA MUTASE, MITOCHONDRIAL-RELATED"/>
    <property type="match status" value="1"/>
</dbReference>
<dbReference type="SUPFAM" id="SSF51703">
    <property type="entry name" value="Cobalamin (vitamin B12)-dependent enzymes"/>
    <property type="match status" value="1"/>
</dbReference>
<comment type="subunit">
    <text evidence="1">Heterodimer of an alpha and a beta chain.</text>
</comment>
<feature type="domain" description="Methylmalonyl-CoA mutase alpha/beta chain catalytic" evidence="3">
    <location>
        <begin position="12"/>
        <end position="520"/>
    </location>
</feature>
<keyword evidence="5" id="KW-1185">Reference proteome</keyword>
<evidence type="ECO:0000313" key="5">
    <source>
        <dbReference type="Proteomes" id="UP001162834"/>
    </source>
</evidence>
<evidence type="ECO:0000259" key="3">
    <source>
        <dbReference type="Pfam" id="PF01642"/>
    </source>
</evidence>
<dbReference type="PANTHER" id="PTHR48101:SF1">
    <property type="entry name" value="METHYLMALONYL-COA MUTASE, LARGE SUBUNIT"/>
    <property type="match status" value="1"/>
</dbReference>
<dbReference type="Gene3D" id="3.20.20.240">
    <property type="entry name" value="Methylmalonyl-CoA mutase"/>
    <property type="match status" value="1"/>
</dbReference>
<name>A0A9E6XUS7_9ACTN</name>
<dbReference type="AlphaFoldDB" id="A0A9E6XUS7"/>
<reference evidence="4" key="1">
    <citation type="journal article" date="2022" name="Int. J. Syst. Evol. Microbiol.">
        <title>Pseudomonas aegrilactucae sp. nov. and Pseudomonas morbosilactucae sp. nov., pathogens causing bacterial rot of lettuce in Japan.</title>
        <authorList>
            <person name="Sawada H."/>
            <person name="Fujikawa T."/>
            <person name="Satou M."/>
        </authorList>
    </citation>
    <scope>NUCLEOTIDE SEQUENCE</scope>
    <source>
        <strain evidence="4">0166_1</strain>
    </source>
</reference>
<dbReference type="GO" id="GO:0004494">
    <property type="term" value="F:methylmalonyl-CoA mutase activity"/>
    <property type="evidence" value="ECO:0007669"/>
    <property type="project" value="UniProtKB-EC"/>
</dbReference>
<evidence type="ECO:0000256" key="2">
    <source>
        <dbReference type="ARBA" id="ARBA00023235"/>
    </source>
</evidence>
<dbReference type="Pfam" id="PF01642">
    <property type="entry name" value="MM_CoA_mutase"/>
    <property type="match status" value="1"/>
</dbReference>
<dbReference type="KEGG" id="sbae:DSM104329_01236"/>
<dbReference type="NCBIfam" id="TIGR00641">
    <property type="entry name" value="acid_CoA_mut_N"/>
    <property type="match status" value="1"/>
</dbReference>
<dbReference type="InterPro" id="IPR016176">
    <property type="entry name" value="Cbl-dep_enz_cat"/>
</dbReference>
<accession>A0A9E6XUS7</accession>
<organism evidence="4 5">
    <name type="scientific">Capillimicrobium parvum</name>
    <dbReference type="NCBI Taxonomy" id="2884022"/>
    <lineage>
        <taxon>Bacteria</taxon>
        <taxon>Bacillati</taxon>
        <taxon>Actinomycetota</taxon>
        <taxon>Thermoleophilia</taxon>
        <taxon>Solirubrobacterales</taxon>
        <taxon>Capillimicrobiaceae</taxon>
        <taxon>Capillimicrobium</taxon>
    </lineage>
</organism>
<dbReference type="Proteomes" id="UP001162834">
    <property type="component" value="Chromosome"/>
</dbReference>
<proteinExistence type="predicted"/>
<gene>
    <name evidence="4" type="primary">mcm_1</name>
    <name evidence="4" type="ORF">DSM104329_01236</name>
</gene>
<dbReference type="EMBL" id="CP087164">
    <property type="protein sequence ID" value="UGS34854.1"/>
    <property type="molecule type" value="Genomic_DNA"/>
</dbReference>
<evidence type="ECO:0000313" key="4">
    <source>
        <dbReference type="EMBL" id="UGS34854.1"/>
    </source>
</evidence>
<protein>
    <submittedName>
        <fullName evidence="4">Methylmalonyl-CoA mutase</fullName>
        <ecNumber evidence="4">5.4.99.2</ecNumber>
    </submittedName>
</protein>